<dbReference type="AlphaFoldDB" id="A0A4Z1T067"/>
<accession>A0A4Z1T067</accession>
<dbReference type="GO" id="GO:0006457">
    <property type="term" value="P:protein folding"/>
    <property type="evidence" value="ECO:0007669"/>
    <property type="project" value="InterPro"/>
</dbReference>
<dbReference type="GO" id="GO:0051082">
    <property type="term" value="F:unfolded protein binding"/>
    <property type="evidence" value="ECO:0007669"/>
    <property type="project" value="InterPro"/>
</dbReference>
<proteinExistence type="inferred from homology"/>
<dbReference type="PANTHER" id="PTHR12674:SF2">
    <property type="entry name" value="PREFOLDIN SUBUNIT 5"/>
    <property type="match status" value="1"/>
</dbReference>
<dbReference type="InterPro" id="IPR004127">
    <property type="entry name" value="Prefoldin_subunit_alpha"/>
</dbReference>
<organism evidence="2 3">
    <name type="scientific">Giardia muris</name>
    <dbReference type="NCBI Taxonomy" id="5742"/>
    <lineage>
        <taxon>Eukaryota</taxon>
        <taxon>Metamonada</taxon>
        <taxon>Diplomonadida</taxon>
        <taxon>Hexamitidae</taxon>
        <taxon>Giardiinae</taxon>
        <taxon>Giardia</taxon>
    </lineage>
</organism>
<dbReference type="GO" id="GO:0005737">
    <property type="term" value="C:cytoplasm"/>
    <property type="evidence" value="ECO:0007669"/>
    <property type="project" value="TreeGrafter"/>
</dbReference>
<dbReference type="GO" id="GO:0016272">
    <property type="term" value="C:prefoldin complex"/>
    <property type="evidence" value="ECO:0007669"/>
    <property type="project" value="InterPro"/>
</dbReference>
<dbReference type="Gene3D" id="1.10.287.370">
    <property type="match status" value="1"/>
</dbReference>
<dbReference type="SUPFAM" id="SSF46579">
    <property type="entry name" value="Prefoldin"/>
    <property type="match status" value="1"/>
</dbReference>
<evidence type="ECO:0000256" key="1">
    <source>
        <dbReference type="ARBA" id="ARBA00010048"/>
    </source>
</evidence>
<dbReference type="EMBL" id="VDLU01000004">
    <property type="protein sequence ID" value="TNJ27293.1"/>
    <property type="molecule type" value="Genomic_DNA"/>
</dbReference>
<reference evidence="2 3" key="1">
    <citation type="submission" date="2019-05" db="EMBL/GenBank/DDBJ databases">
        <title>The compact genome of Giardia muris reveals important steps in the evolution of intestinal protozoan parasites.</title>
        <authorList>
            <person name="Xu F."/>
            <person name="Jimenez-Gonzalez A."/>
            <person name="Einarsson E."/>
            <person name="Astvaldsson A."/>
            <person name="Peirasmaki D."/>
            <person name="Eckmann L."/>
            <person name="Andersson J.O."/>
            <person name="Svard S.G."/>
            <person name="Jerlstrom-Hultqvist J."/>
        </authorList>
    </citation>
    <scope>NUCLEOTIDE SEQUENCE [LARGE SCALE GENOMIC DNA]</scope>
    <source>
        <strain evidence="2 3">Roberts-Thomson</strain>
    </source>
</reference>
<dbReference type="PANTHER" id="PTHR12674">
    <property type="entry name" value="PREFOLDIN SUBUNIT 5"/>
    <property type="match status" value="1"/>
</dbReference>
<evidence type="ECO:0000313" key="3">
    <source>
        <dbReference type="Proteomes" id="UP000315496"/>
    </source>
</evidence>
<sequence length="154" mass="16873">MSTTTLPQTIDVSTLPLPVLQQLHRQVAVEIETLSKTIPLIQGAINRRAAAAEAISSFKSVTPTDEVLVPLTQSTYVKGHVPDSSKVLVMLGGGHFAELSIEDAIEFEESRLQARRAEFTRVRNAISTQSQIHTQLEAELARRASNMQKGTKPE</sequence>
<dbReference type="CDD" id="cd23157">
    <property type="entry name" value="Prefoldin_5"/>
    <property type="match status" value="1"/>
</dbReference>
<dbReference type="Proteomes" id="UP000315496">
    <property type="component" value="Chromosome 4"/>
</dbReference>
<gene>
    <name evidence="2" type="ORF">GMRT_12351</name>
</gene>
<evidence type="ECO:0000313" key="2">
    <source>
        <dbReference type="EMBL" id="TNJ27293.1"/>
    </source>
</evidence>
<dbReference type="GO" id="GO:1990114">
    <property type="term" value="P:RNA polymerase II core complex assembly"/>
    <property type="evidence" value="ECO:0007669"/>
    <property type="project" value="TreeGrafter"/>
</dbReference>
<dbReference type="InterPro" id="IPR011599">
    <property type="entry name" value="PFD_alpha_archaea"/>
</dbReference>
<name>A0A4Z1T067_GIAMU</name>
<comment type="similarity">
    <text evidence="1">Belongs to the prefoldin subunit alpha family.</text>
</comment>
<dbReference type="VEuPathDB" id="GiardiaDB:GMRT_12351"/>
<keyword evidence="3" id="KW-1185">Reference proteome</keyword>
<dbReference type="NCBIfam" id="TIGR00293">
    <property type="entry name" value="prefoldin subunit alpha"/>
    <property type="match status" value="1"/>
</dbReference>
<dbReference type="GO" id="GO:1990115">
    <property type="term" value="P:RNA polymerase III assembly"/>
    <property type="evidence" value="ECO:0007669"/>
    <property type="project" value="TreeGrafter"/>
</dbReference>
<protein>
    <submittedName>
        <fullName evidence="2">Prefoldin subunit</fullName>
    </submittedName>
</protein>
<comment type="caution">
    <text evidence="2">The sequence shown here is derived from an EMBL/GenBank/DDBJ whole genome shotgun (WGS) entry which is preliminary data.</text>
</comment>
<dbReference type="InterPro" id="IPR009053">
    <property type="entry name" value="Prefoldin"/>
</dbReference>
<dbReference type="GO" id="GO:1990113">
    <property type="term" value="P:RNA polymerase I assembly"/>
    <property type="evidence" value="ECO:0007669"/>
    <property type="project" value="TreeGrafter"/>
</dbReference>
<dbReference type="OrthoDB" id="10267474at2759"/>
<dbReference type="Pfam" id="PF02996">
    <property type="entry name" value="Prefoldin"/>
    <property type="match status" value="1"/>
</dbReference>